<feature type="transmembrane region" description="Helical" evidence="1">
    <location>
        <begin position="7"/>
        <end position="29"/>
    </location>
</feature>
<sequence length="279" mass="30051">MGSRVTGILAVVLSSVVLIGAGILFFFGFTDFKPESTQDLAYINGAQADTSKFPIIDVGKFLEKNQKNNASITYINGSNINSGSLYTYPACAYIEDSLEVLLNKSKSSSFKITVHTGQSIKLQIKPSPTSNSTIDFCGRHGKLLQSQAIATGTGIIAAVILSIVVILTILIVCGVCSNSNLPLVVSVIGVFGFCSGVVCFAFIIYFTVNYYSLRGLESAEVATGYGFPEQGNNLFYLFGSICILLSNLIFIVMMCTASRQRKREIILNAARQYTTTATI</sequence>
<protein>
    <submittedName>
        <fullName evidence="3">Transmembrane domain-containing protein</fullName>
    </submittedName>
</protein>
<keyword evidence="1" id="KW-1133">Transmembrane helix</keyword>
<evidence type="ECO:0000313" key="2">
    <source>
        <dbReference type="Proteomes" id="UP000046392"/>
    </source>
</evidence>
<reference evidence="3" key="1">
    <citation type="submission" date="2017-02" db="UniProtKB">
        <authorList>
            <consortium name="WormBaseParasite"/>
        </authorList>
    </citation>
    <scope>IDENTIFICATION</scope>
</reference>
<evidence type="ECO:0000256" key="1">
    <source>
        <dbReference type="SAM" id="Phobius"/>
    </source>
</evidence>
<keyword evidence="2" id="KW-1185">Reference proteome</keyword>
<dbReference type="Proteomes" id="UP000046392">
    <property type="component" value="Unplaced"/>
</dbReference>
<feature type="transmembrane region" description="Helical" evidence="1">
    <location>
        <begin position="148"/>
        <end position="176"/>
    </location>
</feature>
<dbReference type="AlphaFoldDB" id="A0A0N5B986"/>
<proteinExistence type="predicted"/>
<evidence type="ECO:0000313" key="3">
    <source>
        <dbReference type="WBParaSite" id="SPAL_0000260200.1"/>
    </source>
</evidence>
<accession>A0A0N5B986</accession>
<feature type="transmembrane region" description="Helical" evidence="1">
    <location>
        <begin position="183"/>
        <end position="208"/>
    </location>
</feature>
<feature type="transmembrane region" description="Helical" evidence="1">
    <location>
        <begin position="234"/>
        <end position="255"/>
    </location>
</feature>
<dbReference type="WBParaSite" id="SPAL_0000260200.1">
    <property type="protein sequence ID" value="SPAL_0000260200.1"/>
    <property type="gene ID" value="SPAL_0000260200"/>
</dbReference>
<name>A0A0N5B986_STREA</name>
<organism evidence="2 3">
    <name type="scientific">Strongyloides papillosus</name>
    <name type="common">Intestinal threadworm</name>
    <dbReference type="NCBI Taxonomy" id="174720"/>
    <lineage>
        <taxon>Eukaryota</taxon>
        <taxon>Metazoa</taxon>
        <taxon>Ecdysozoa</taxon>
        <taxon>Nematoda</taxon>
        <taxon>Chromadorea</taxon>
        <taxon>Rhabditida</taxon>
        <taxon>Tylenchina</taxon>
        <taxon>Panagrolaimomorpha</taxon>
        <taxon>Strongyloidoidea</taxon>
        <taxon>Strongyloididae</taxon>
        <taxon>Strongyloides</taxon>
    </lineage>
</organism>
<keyword evidence="1" id="KW-0812">Transmembrane</keyword>
<keyword evidence="1" id="KW-0472">Membrane</keyword>